<dbReference type="GO" id="GO:0006310">
    <property type="term" value="P:DNA recombination"/>
    <property type="evidence" value="ECO:0007669"/>
    <property type="project" value="TreeGrafter"/>
</dbReference>
<organism evidence="3 4">
    <name type="scientific">Nocardia nova</name>
    <dbReference type="NCBI Taxonomy" id="37330"/>
    <lineage>
        <taxon>Bacteria</taxon>
        <taxon>Bacillati</taxon>
        <taxon>Actinomycetota</taxon>
        <taxon>Actinomycetes</taxon>
        <taxon>Mycobacteriales</taxon>
        <taxon>Nocardiaceae</taxon>
        <taxon>Nocardia</taxon>
    </lineage>
</organism>
<protein>
    <recommendedName>
        <fullName evidence="2">Transposase (putative) YhgA-like domain-containing protein</fullName>
    </recommendedName>
</protein>
<accession>A0A2S6AII9</accession>
<sequence>MSLRQSIFPYISSSRARDSTSKFPGSPPQPHDRYFRCVMSRPADAASELRAVLPKSVVARMDWDHLELQSGSLLTKELAALYTDLLYRTRIDTRDAYIFILLEHQSSVNRRS</sequence>
<dbReference type="InterPro" id="IPR051699">
    <property type="entry name" value="Rpn/YhgA-like_nuclease"/>
</dbReference>
<evidence type="ECO:0000256" key="1">
    <source>
        <dbReference type="SAM" id="MobiDB-lite"/>
    </source>
</evidence>
<dbReference type="RefSeq" id="WP_104380527.1">
    <property type="nucleotide sequence ID" value="NZ_PSZC01000025.1"/>
</dbReference>
<dbReference type="EMBL" id="PSZC01000025">
    <property type="protein sequence ID" value="PPJ35007.1"/>
    <property type="molecule type" value="Genomic_DNA"/>
</dbReference>
<dbReference type="Proteomes" id="UP000239874">
    <property type="component" value="Unassembled WGS sequence"/>
</dbReference>
<dbReference type="InterPro" id="IPR006842">
    <property type="entry name" value="Transposase_31"/>
</dbReference>
<dbReference type="GO" id="GO:1990238">
    <property type="term" value="F:double-stranded DNA endonuclease activity"/>
    <property type="evidence" value="ECO:0007669"/>
    <property type="project" value="TreeGrafter"/>
</dbReference>
<comment type="caution">
    <text evidence="3">The sequence shown here is derived from an EMBL/GenBank/DDBJ whole genome shotgun (WGS) entry which is preliminary data.</text>
</comment>
<dbReference type="PANTHER" id="PTHR34611">
    <property type="match status" value="1"/>
</dbReference>
<evidence type="ECO:0000313" key="3">
    <source>
        <dbReference type="EMBL" id="PPJ35007.1"/>
    </source>
</evidence>
<dbReference type="Pfam" id="PF04754">
    <property type="entry name" value="Transposase_31"/>
    <property type="match status" value="1"/>
</dbReference>
<proteinExistence type="predicted"/>
<dbReference type="AlphaFoldDB" id="A0A2S6AII9"/>
<name>A0A2S6AII9_9NOCA</name>
<reference evidence="3 4" key="1">
    <citation type="submission" date="2018-02" db="EMBL/GenBank/DDBJ databases">
        <title>8 Nocardia nova and 1 Nocardia cyriacigeorgica strain used for evolution to TMP-SMX.</title>
        <authorList>
            <person name="Mehta H."/>
            <person name="Weng J."/>
            <person name="Shamoo Y."/>
        </authorList>
    </citation>
    <scope>NUCLEOTIDE SEQUENCE [LARGE SCALE GENOMIC DNA]</scope>
    <source>
        <strain evidence="3 4">MDA3139</strain>
    </source>
</reference>
<dbReference type="PANTHER" id="PTHR34611:SF2">
    <property type="entry name" value="INACTIVE RECOMBINATION-PROMOTING NUCLEASE-LIKE PROTEIN RPNE-RELATED"/>
    <property type="match status" value="1"/>
</dbReference>
<evidence type="ECO:0000259" key="2">
    <source>
        <dbReference type="Pfam" id="PF04754"/>
    </source>
</evidence>
<evidence type="ECO:0000313" key="4">
    <source>
        <dbReference type="Proteomes" id="UP000239874"/>
    </source>
</evidence>
<gene>
    <name evidence="3" type="ORF">C5E45_27560</name>
</gene>
<feature type="domain" description="Transposase (putative) YhgA-like" evidence="2">
    <location>
        <begin position="29"/>
        <end position="109"/>
    </location>
</feature>
<feature type="region of interest" description="Disordered" evidence="1">
    <location>
        <begin position="1"/>
        <end position="30"/>
    </location>
</feature>